<evidence type="ECO:0000313" key="1">
    <source>
        <dbReference type="EMBL" id="KAF3069972.1"/>
    </source>
</evidence>
<organism evidence="1 2">
    <name type="scientific">Trichoderma lentiforme</name>
    <dbReference type="NCBI Taxonomy" id="1567552"/>
    <lineage>
        <taxon>Eukaryota</taxon>
        <taxon>Fungi</taxon>
        <taxon>Dikarya</taxon>
        <taxon>Ascomycota</taxon>
        <taxon>Pezizomycotina</taxon>
        <taxon>Sordariomycetes</taxon>
        <taxon>Hypocreomycetidae</taxon>
        <taxon>Hypocreales</taxon>
        <taxon>Hypocreaceae</taxon>
        <taxon>Trichoderma</taxon>
    </lineage>
</organism>
<accession>A0A9P4XEJ3</accession>
<dbReference type="EMBL" id="QLNT01000011">
    <property type="protein sequence ID" value="KAF3069972.1"/>
    <property type="molecule type" value="Genomic_DNA"/>
</dbReference>
<comment type="caution">
    <text evidence="1">The sequence shown here is derived from an EMBL/GenBank/DDBJ whole genome shotgun (WGS) entry which is preliminary data.</text>
</comment>
<dbReference type="AlphaFoldDB" id="A0A9P4XEJ3"/>
<gene>
    <name evidence="1" type="ORF">CFAM422_006936</name>
</gene>
<evidence type="ECO:0000313" key="2">
    <source>
        <dbReference type="Proteomes" id="UP000801864"/>
    </source>
</evidence>
<keyword evidence="2" id="KW-1185">Reference proteome</keyword>
<name>A0A9P4XEJ3_9HYPO</name>
<dbReference type="Proteomes" id="UP000801864">
    <property type="component" value="Unassembled WGS sequence"/>
</dbReference>
<sequence length="121" mass="13091">MSNLNLSFSILAKNNMSEMNGIDKQHIGTPFLVRTGGGILLHSPLIASSRAHINTSQAGIILSWLRPVAQQQHIDRWDHGCQPLAGQQDIVLEMPLGPHGNKLNSTPLRTLLSGALIRDGA</sequence>
<proteinExistence type="predicted"/>
<protein>
    <submittedName>
        <fullName evidence="1">Uncharacterized protein</fullName>
    </submittedName>
</protein>
<reference evidence="1 2" key="1">
    <citation type="submission" date="2018-06" db="EMBL/GenBank/DDBJ databases">
        <title>Genome analysis of cellulolytic fungus Trichoderma lentiforme CFAM-422.</title>
        <authorList>
            <person name="Steindorff A.S."/>
            <person name="Formighieri E.F."/>
            <person name="Midorikawa G.E.O."/>
            <person name="Tamietti M.S."/>
            <person name="Ramos E.Z."/>
            <person name="Silva A.S."/>
            <person name="Bon E.P.S."/>
            <person name="Mendes T.D."/>
            <person name="Damaso M.C.T."/>
            <person name="Favaro L.C.L."/>
        </authorList>
    </citation>
    <scope>NUCLEOTIDE SEQUENCE [LARGE SCALE GENOMIC DNA]</scope>
    <source>
        <strain evidence="1 2">CFAM-422</strain>
    </source>
</reference>